<name>A0A1S3DTL6_DIACI</name>
<dbReference type="GeneID" id="103523617"/>
<reference evidence="8" key="1">
    <citation type="submission" date="2025-08" db="UniProtKB">
        <authorList>
            <consortium name="RefSeq"/>
        </authorList>
    </citation>
    <scope>IDENTIFICATION</scope>
</reference>
<evidence type="ECO:0000256" key="2">
    <source>
        <dbReference type="ARBA" id="ARBA00021099"/>
    </source>
</evidence>
<dbReference type="CTD" id="83734"/>
<dbReference type="Proteomes" id="UP000079169">
    <property type="component" value="Unplaced"/>
</dbReference>
<dbReference type="PANTHER" id="PTHR14957">
    <property type="entry name" value="UBIQUITIN-LIKE-CONJUGATING ENZYME ATG10"/>
    <property type="match status" value="1"/>
</dbReference>
<dbReference type="AlphaFoldDB" id="A0A1S3DTL6"/>
<dbReference type="PaxDb" id="121845-A0A1S3DTL6"/>
<dbReference type="KEGG" id="dci:103523617"/>
<dbReference type="GO" id="GO:0000422">
    <property type="term" value="P:autophagy of mitochondrion"/>
    <property type="evidence" value="ECO:0007669"/>
    <property type="project" value="TreeGrafter"/>
</dbReference>
<evidence type="ECO:0000313" key="7">
    <source>
        <dbReference type="Proteomes" id="UP000079169"/>
    </source>
</evidence>
<feature type="non-terminal residue" evidence="8">
    <location>
        <position position="206"/>
    </location>
</feature>
<organism evidence="7 8">
    <name type="scientific">Diaphorina citri</name>
    <name type="common">Asian citrus psyllid</name>
    <dbReference type="NCBI Taxonomy" id="121845"/>
    <lineage>
        <taxon>Eukaryota</taxon>
        <taxon>Metazoa</taxon>
        <taxon>Ecdysozoa</taxon>
        <taxon>Arthropoda</taxon>
        <taxon>Hexapoda</taxon>
        <taxon>Insecta</taxon>
        <taxon>Pterygota</taxon>
        <taxon>Neoptera</taxon>
        <taxon>Paraneoptera</taxon>
        <taxon>Hemiptera</taxon>
        <taxon>Sternorrhyncha</taxon>
        <taxon>Psylloidea</taxon>
        <taxon>Psyllidae</taxon>
        <taxon>Diaphorininae</taxon>
        <taxon>Diaphorina</taxon>
    </lineage>
</organism>
<dbReference type="Pfam" id="PF03987">
    <property type="entry name" value="Autophagy_act_C"/>
    <property type="match status" value="1"/>
</dbReference>
<evidence type="ECO:0000256" key="6">
    <source>
        <dbReference type="ARBA" id="ARBA00029833"/>
    </source>
</evidence>
<dbReference type="PANTHER" id="PTHR14957:SF1">
    <property type="entry name" value="UBIQUITIN-LIKE-CONJUGATING ENZYME ATG10"/>
    <property type="match status" value="1"/>
</dbReference>
<accession>A0A1S3DTL6</accession>
<evidence type="ECO:0000313" key="8">
    <source>
        <dbReference type="RefSeq" id="XP_008486870.2"/>
    </source>
</evidence>
<proteinExistence type="inferred from homology"/>
<keyword evidence="7" id="KW-1185">Reference proteome</keyword>
<evidence type="ECO:0000256" key="1">
    <source>
        <dbReference type="ARBA" id="ARBA00005696"/>
    </source>
</evidence>
<keyword evidence="4" id="KW-0833">Ubl conjugation pathway</keyword>
<dbReference type="GO" id="GO:0032446">
    <property type="term" value="P:protein modification by small protein conjugation"/>
    <property type="evidence" value="ECO:0007669"/>
    <property type="project" value="TreeGrafter"/>
</dbReference>
<dbReference type="GO" id="GO:0061651">
    <property type="term" value="F:Atg12 conjugating enzyme activity"/>
    <property type="evidence" value="ECO:0007669"/>
    <property type="project" value="TreeGrafter"/>
</dbReference>
<keyword evidence="5" id="KW-0072">Autophagy</keyword>
<dbReference type="GO" id="GO:0000045">
    <property type="term" value="P:autophagosome assembly"/>
    <property type="evidence" value="ECO:0007669"/>
    <property type="project" value="TreeGrafter"/>
</dbReference>
<dbReference type="RefSeq" id="XP_008486870.2">
    <property type="nucleotide sequence ID" value="XM_008488648.2"/>
</dbReference>
<dbReference type="GO" id="GO:0005829">
    <property type="term" value="C:cytosol"/>
    <property type="evidence" value="ECO:0007669"/>
    <property type="project" value="TreeGrafter"/>
</dbReference>
<sequence length="206" mass="23541">MRSSKSLDPMRDKPGLVPVEAVEHYNKYGNELYPNPTSETFCNEVEIDLEDDLASYVPDDLNTSSFTWEYHILYSSSYGVPVLYFNAWAASGALLTLDELWGILEFNVEDKWAALTQVEHPYLRQPFFQLHPCKTQHLIGMITNRVQDSQNFTCTENSSTNVNKLISWLSCIACYVHLNFPIDYGKCVTALGAEQTMEELQMGKNY</sequence>
<dbReference type="STRING" id="121845.A0A1S3DTL6"/>
<dbReference type="InterPro" id="IPR007135">
    <property type="entry name" value="Atg3/Atg10"/>
</dbReference>
<evidence type="ECO:0000256" key="3">
    <source>
        <dbReference type="ARBA" id="ARBA00022679"/>
    </source>
</evidence>
<gene>
    <name evidence="8" type="primary">LOC103523617</name>
</gene>
<evidence type="ECO:0000256" key="4">
    <source>
        <dbReference type="ARBA" id="ARBA00022786"/>
    </source>
</evidence>
<dbReference type="Gene3D" id="3.30.1460.50">
    <property type="match status" value="1"/>
</dbReference>
<protein>
    <recommendedName>
        <fullName evidence="2">Ubiquitin-like-conjugating enzyme ATG10</fullName>
    </recommendedName>
    <alternativeName>
        <fullName evidence="6">Autophagy-related protein 10</fullName>
    </alternativeName>
</protein>
<evidence type="ECO:0000256" key="5">
    <source>
        <dbReference type="ARBA" id="ARBA00023006"/>
    </source>
</evidence>
<comment type="similarity">
    <text evidence="1">Belongs to the ATG10 family.</text>
</comment>
<keyword evidence="3" id="KW-0808">Transferase</keyword>